<protein>
    <submittedName>
        <fullName evidence="1">Uncharacterized protein</fullName>
    </submittedName>
</protein>
<proteinExistence type="predicted"/>
<accession>A0A0V1AR52</accession>
<name>A0A0V1AR52_TRIBR</name>
<evidence type="ECO:0000313" key="1">
    <source>
        <dbReference type="EMBL" id="KRY26780.1"/>
    </source>
</evidence>
<dbReference type="Proteomes" id="UP000054653">
    <property type="component" value="Unassembled WGS sequence"/>
</dbReference>
<evidence type="ECO:0000313" key="2">
    <source>
        <dbReference type="Proteomes" id="UP000054653"/>
    </source>
</evidence>
<dbReference type="AlphaFoldDB" id="A0A0V1AR52"/>
<feature type="non-terminal residue" evidence="1">
    <location>
        <position position="51"/>
    </location>
</feature>
<dbReference type="EMBL" id="JYDI01001708">
    <property type="protein sequence ID" value="KRY26780.1"/>
    <property type="molecule type" value="Genomic_DNA"/>
</dbReference>
<gene>
    <name evidence="1" type="ORF">T03_15048</name>
</gene>
<comment type="caution">
    <text evidence="1">The sequence shown here is derived from an EMBL/GenBank/DDBJ whole genome shotgun (WGS) entry which is preliminary data.</text>
</comment>
<keyword evidence="2" id="KW-1185">Reference proteome</keyword>
<organism evidence="1 2">
    <name type="scientific">Trichinella britovi</name>
    <name type="common">Parasitic roundworm</name>
    <dbReference type="NCBI Taxonomy" id="45882"/>
    <lineage>
        <taxon>Eukaryota</taxon>
        <taxon>Metazoa</taxon>
        <taxon>Ecdysozoa</taxon>
        <taxon>Nematoda</taxon>
        <taxon>Enoplea</taxon>
        <taxon>Dorylaimia</taxon>
        <taxon>Trichinellida</taxon>
        <taxon>Trichinellidae</taxon>
        <taxon>Trichinella</taxon>
    </lineage>
</organism>
<sequence length="51" mass="5738">MRAYQAKQSKDRTVYCGINATQKVIKQQAKCAQRRLKRSTALSTSSTAPYT</sequence>
<reference evidence="1 2" key="1">
    <citation type="submission" date="2015-01" db="EMBL/GenBank/DDBJ databases">
        <title>Evolution of Trichinella species and genotypes.</title>
        <authorList>
            <person name="Korhonen P.K."/>
            <person name="Edoardo P."/>
            <person name="Giuseppe L.R."/>
            <person name="Gasser R.B."/>
        </authorList>
    </citation>
    <scope>NUCLEOTIDE SEQUENCE [LARGE SCALE GENOMIC DNA]</scope>
    <source>
        <strain evidence="1">ISS120</strain>
    </source>
</reference>